<dbReference type="Pfam" id="PF12840">
    <property type="entry name" value="HTH_20"/>
    <property type="match status" value="1"/>
</dbReference>
<dbReference type="SUPFAM" id="SSF46785">
    <property type="entry name" value="Winged helix' DNA-binding domain"/>
    <property type="match status" value="1"/>
</dbReference>
<evidence type="ECO:0000313" key="3">
    <source>
        <dbReference type="Proteomes" id="UP000526734"/>
    </source>
</evidence>
<dbReference type="GO" id="GO:0003700">
    <property type="term" value="F:DNA-binding transcription factor activity"/>
    <property type="evidence" value="ECO:0007669"/>
    <property type="project" value="InterPro"/>
</dbReference>
<name>A0A7W3W2R9_9PSEU</name>
<dbReference type="Gene3D" id="1.10.10.10">
    <property type="entry name" value="Winged helix-like DNA-binding domain superfamily/Winged helix DNA-binding domain"/>
    <property type="match status" value="1"/>
</dbReference>
<sequence>MTIIPVTGDDQAGYVPPQDTVHVETTDQLRAVSNVVRHRVLAVLRDGPATITQVAEQLGIAKGSSSYHMRVLERAGIVHVVRTRKVRGVLERYYAHVGRKIKLPEPAPGQRDVLLQHAINDLSTAPEGSHRYVRMQHTRISETQFEEFERRLAGLLDELRDARDADEAAATVAVAFFRPGPGAAR</sequence>
<dbReference type="CDD" id="cd00090">
    <property type="entry name" value="HTH_ARSR"/>
    <property type="match status" value="1"/>
</dbReference>
<dbReference type="EMBL" id="JACGZW010000010">
    <property type="protein sequence ID" value="MBB1157262.1"/>
    <property type="molecule type" value="Genomic_DNA"/>
</dbReference>
<dbReference type="InterPro" id="IPR036388">
    <property type="entry name" value="WH-like_DNA-bd_sf"/>
</dbReference>
<accession>A0A7W3W2R9</accession>
<dbReference type="InterPro" id="IPR036390">
    <property type="entry name" value="WH_DNA-bd_sf"/>
</dbReference>
<evidence type="ECO:0000313" key="2">
    <source>
        <dbReference type="EMBL" id="MBB1157262.1"/>
    </source>
</evidence>
<dbReference type="AlphaFoldDB" id="A0A7W3W2R9"/>
<dbReference type="InterPro" id="IPR011991">
    <property type="entry name" value="ArsR-like_HTH"/>
</dbReference>
<proteinExistence type="predicted"/>
<gene>
    <name evidence="2" type="ORF">H4281_29310</name>
</gene>
<feature type="domain" description="HTH arsR-type" evidence="1">
    <location>
        <begin position="27"/>
        <end position="157"/>
    </location>
</feature>
<dbReference type="InterPro" id="IPR001845">
    <property type="entry name" value="HTH_ArsR_DNA-bd_dom"/>
</dbReference>
<keyword evidence="3" id="KW-1185">Reference proteome</keyword>
<dbReference type="Proteomes" id="UP000526734">
    <property type="component" value="Unassembled WGS sequence"/>
</dbReference>
<evidence type="ECO:0000259" key="1">
    <source>
        <dbReference type="SMART" id="SM00418"/>
    </source>
</evidence>
<protein>
    <submittedName>
        <fullName evidence="2">Helix-turn-helix transcriptional regulator</fullName>
    </submittedName>
</protein>
<dbReference type="SMART" id="SM00418">
    <property type="entry name" value="HTH_ARSR"/>
    <property type="match status" value="1"/>
</dbReference>
<organism evidence="2 3">
    <name type="scientific">Amycolatopsis dendrobii</name>
    <dbReference type="NCBI Taxonomy" id="2760662"/>
    <lineage>
        <taxon>Bacteria</taxon>
        <taxon>Bacillati</taxon>
        <taxon>Actinomycetota</taxon>
        <taxon>Actinomycetes</taxon>
        <taxon>Pseudonocardiales</taxon>
        <taxon>Pseudonocardiaceae</taxon>
        <taxon>Amycolatopsis</taxon>
    </lineage>
</organism>
<comment type="caution">
    <text evidence="2">The sequence shown here is derived from an EMBL/GenBank/DDBJ whole genome shotgun (WGS) entry which is preliminary data.</text>
</comment>
<reference evidence="2 3" key="1">
    <citation type="submission" date="2020-08" db="EMBL/GenBank/DDBJ databases">
        <title>Amycolatopsis sp. nov. DR6-1 isolated from Dendrobium heterocarpum.</title>
        <authorList>
            <person name="Tedsree N."/>
            <person name="Kuncharoen N."/>
            <person name="Likhitwitayawuid K."/>
            <person name="Tanasupawat S."/>
        </authorList>
    </citation>
    <scope>NUCLEOTIDE SEQUENCE [LARGE SCALE GENOMIC DNA]</scope>
    <source>
        <strain evidence="2 3">DR6-1</strain>
    </source>
</reference>